<feature type="transmembrane region" description="Helical" evidence="1">
    <location>
        <begin position="149"/>
        <end position="171"/>
    </location>
</feature>
<feature type="transmembrane region" description="Helical" evidence="1">
    <location>
        <begin position="252"/>
        <end position="269"/>
    </location>
</feature>
<evidence type="ECO:0000256" key="1">
    <source>
        <dbReference type="SAM" id="Phobius"/>
    </source>
</evidence>
<accession>A0A1Y0IPK5</accession>
<keyword evidence="3" id="KW-1185">Reference proteome</keyword>
<keyword evidence="1" id="KW-0472">Membrane</keyword>
<evidence type="ECO:0000313" key="3">
    <source>
        <dbReference type="Proteomes" id="UP000195437"/>
    </source>
</evidence>
<feature type="transmembrane region" description="Helical" evidence="1">
    <location>
        <begin position="324"/>
        <end position="353"/>
    </location>
</feature>
<organism evidence="2 3">
    <name type="scientific">Tumebacillus avium</name>
    <dbReference type="NCBI Taxonomy" id="1903704"/>
    <lineage>
        <taxon>Bacteria</taxon>
        <taxon>Bacillati</taxon>
        <taxon>Bacillota</taxon>
        <taxon>Bacilli</taxon>
        <taxon>Bacillales</taxon>
        <taxon>Alicyclobacillaceae</taxon>
        <taxon>Tumebacillus</taxon>
    </lineage>
</organism>
<proteinExistence type="predicted"/>
<dbReference type="OrthoDB" id="140324at2"/>
<protein>
    <submittedName>
        <fullName evidence="2">Uncharacterized protein</fullName>
    </submittedName>
</protein>
<dbReference type="KEGG" id="tum:CBW65_13750"/>
<keyword evidence="1" id="KW-0812">Transmembrane</keyword>
<dbReference type="EMBL" id="CP021434">
    <property type="protein sequence ID" value="ARU61959.1"/>
    <property type="molecule type" value="Genomic_DNA"/>
</dbReference>
<feature type="transmembrane region" description="Helical" evidence="1">
    <location>
        <begin position="216"/>
        <end position="240"/>
    </location>
</feature>
<dbReference type="AlphaFoldDB" id="A0A1Y0IPK5"/>
<evidence type="ECO:0000313" key="2">
    <source>
        <dbReference type="EMBL" id="ARU61959.1"/>
    </source>
</evidence>
<reference evidence="3" key="1">
    <citation type="submission" date="2017-05" db="EMBL/GenBank/DDBJ databases">
        <authorList>
            <person name="Sung H."/>
        </authorList>
    </citation>
    <scope>NUCLEOTIDE SEQUENCE [LARGE SCALE GENOMIC DNA]</scope>
    <source>
        <strain evidence="3">AR23208</strain>
    </source>
</reference>
<dbReference type="Proteomes" id="UP000195437">
    <property type="component" value="Chromosome"/>
</dbReference>
<keyword evidence="1" id="KW-1133">Transmembrane helix</keyword>
<feature type="transmembrane region" description="Helical" evidence="1">
    <location>
        <begin position="115"/>
        <end position="137"/>
    </location>
</feature>
<name>A0A1Y0IPK5_9BACL</name>
<gene>
    <name evidence="2" type="ORF">CBW65_13750</name>
</gene>
<sequence>MSEVTLHSVLDVSHLSIQPDGDEYTVGDPVAENFIRIPYEGVAAIRLLDGSRTLGEAQALLLEQEGIEVDFLDFGTTLLELELVRSIDGQLLNPAAEEQAPPSALRWMKPIGQVVFGKIGVGLYLLFAVASLLMFIVRPEVFPQYQDFFVFPTIGLSMLAIFIVTWVLLLLHETAHMLAAAAAGAPVRFKLSVRWFWVVVEAEMTGLWAQPREKRYVPFFAGMCFDTTVLFLSLLLQFWLPEGGFLNNLCQMTALLTLFQFLSQLMIFVRTDLYFVIITATNAADLSGDARLFLKKTFLRSKDTLQAWQQLQPRQQKLAGWFGLLYGVALVVVVFLFGLLVIPATVSAVWLAVEQVLSDAGSTLVFWDGVIVLLLTFAQFALWGAGIWSRYFRRQNVITAGK</sequence>
<feature type="transmembrane region" description="Helical" evidence="1">
    <location>
        <begin position="365"/>
        <end position="388"/>
    </location>
</feature>
<dbReference type="RefSeq" id="WP_087457328.1">
    <property type="nucleotide sequence ID" value="NZ_CP021434.1"/>
</dbReference>